<gene>
    <name evidence="1" type="ORF">LCGC14_1180930</name>
</gene>
<proteinExistence type="predicted"/>
<name>A0A0F9LRY9_9ZZZZ</name>
<sequence>MIGTDYFPGVTQIGPKKGLKFIKQYRTIENVILAEKENYDFSQLTSDIIKQVRKIFLFPEVNEKETNFFWSPPHKTQILSLLCEKHFLNKKRVSNNLDKLEVSYEKCKDHFMYEKRTVKSRQLSIDKISFS</sequence>
<accession>A0A0F9LRY9</accession>
<evidence type="ECO:0008006" key="2">
    <source>
        <dbReference type="Google" id="ProtNLM"/>
    </source>
</evidence>
<dbReference type="SUPFAM" id="SSF47807">
    <property type="entry name" value="5' to 3' exonuclease, C-terminal subdomain"/>
    <property type="match status" value="1"/>
</dbReference>
<dbReference type="AlphaFoldDB" id="A0A0F9LRY9"/>
<dbReference type="EMBL" id="LAZR01005916">
    <property type="protein sequence ID" value="KKM96158.1"/>
    <property type="molecule type" value="Genomic_DNA"/>
</dbReference>
<dbReference type="InterPro" id="IPR036279">
    <property type="entry name" value="5-3_exonuclease_C_sf"/>
</dbReference>
<reference evidence="1" key="1">
    <citation type="journal article" date="2015" name="Nature">
        <title>Complex archaea that bridge the gap between prokaryotes and eukaryotes.</title>
        <authorList>
            <person name="Spang A."/>
            <person name="Saw J.H."/>
            <person name="Jorgensen S.L."/>
            <person name="Zaremba-Niedzwiedzka K."/>
            <person name="Martijn J."/>
            <person name="Lind A.E."/>
            <person name="van Eijk R."/>
            <person name="Schleper C."/>
            <person name="Guy L."/>
            <person name="Ettema T.J."/>
        </authorList>
    </citation>
    <scope>NUCLEOTIDE SEQUENCE</scope>
</reference>
<protein>
    <recommendedName>
        <fullName evidence="2">XPG-I domain-containing protein</fullName>
    </recommendedName>
</protein>
<comment type="caution">
    <text evidence="1">The sequence shown here is derived from an EMBL/GenBank/DDBJ whole genome shotgun (WGS) entry which is preliminary data.</text>
</comment>
<dbReference type="Gene3D" id="1.10.150.20">
    <property type="entry name" value="5' to 3' exonuclease, C-terminal subdomain"/>
    <property type="match status" value="1"/>
</dbReference>
<evidence type="ECO:0000313" key="1">
    <source>
        <dbReference type="EMBL" id="KKM96158.1"/>
    </source>
</evidence>
<organism evidence="1">
    <name type="scientific">marine sediment metagenome</name>
    <dbReference type="NCBI Taxonomy" id="412755"/>
    <lineage>
        <taxon>unclassified sequences</taxon>
        <taxon>metagenomes</taxon>
        <taxon>ecological metagenomes</taxon>
    </lineage>
</organism>